<sequence length="56" mass="6010">NGDHAPPSSPSPVDAAFDPRDSNRPSGQPPPVARAHHDDVTRRETAAPMRVIEVET</sequence>
<evidence type="ECO:0000313" key="2">
    <source>
        <dbReference type="EMBL" id="VEN62528.1"/>
    </source>
</evidence>
<dbReference type="AlphaFoldDB" id="A0A653DQP3"/>
<protein>
    <submittedName>
        <fullName evidence="2">Uncharacterized protein</fullName>
    </submittedName>
</protein>
<reference evidence="2 3" key="1">
    <citation type="submission" date="2019-01" db="EMBL/GenBank/DDBJ databases">
        <authorList>
            <person name="Sayadi A."/>
        </authorList>
    </citation>
    <scope>NUCLEOTIDE SEQUENCE [LARGE SCALE GENOMIC DNA]</scope>
</reference>
<feature type="non-terminal residue" evidence="2">
    <location>
        <position position="1"/>
    </location>
</feature>
<accession>A0A653DQP3</accession>
<evidence type="ECO:0000256" key="1">
    <source>
        <dbReference type="SAM" id="MobiDB-lite"/>
    </source>
</evidence>
<name>A0A653DQP3_CALMS</name>
<dbReference type="Proteomes" id="UP000410492">
    <property type="component" value="Unassembled WGS sequence"/>
</dbReference>
<dbReference type="EMBL" id="CAACVG010013932">
    <property type="protein sequence ID" value="VEN62528.1"/>
    <property type="molecule type" value="Genomic_DNA"/>
</dbReference>
<keyword evidence="3" id="KW-1185">Reference proteome</keyword>
<feature type="region of interest" description="Disordered" evidence="1">
    <location>
        <begin position="1"/>
        <end position="56"/>
    </location>
</feature>
<organism evidence="2 3">
    <name type="scientific">Callosobruchus maculatus</name>
    <name type="common">Southern cowpea weevil</name>
    <name type="synonym">Pulse bruchid</name>
    <dbReference type="NCBI Taxonomy" id="64391"/>
    <lineage>
        <taxon>Eukaryota</taxon>
        <taxon>Metazoa</taxon>
        <taxon>Ecdysozoa</taxon>
        <taxon>Arthropoda</taxon>
        <taxon>Hexapoda</taxon>
        <taxon>Insecta</taxon>
        <taxon>Pterygota</taxon>
        <taxon>Neoptera</taxon>
        <taxon>Endopterygota</taxon>
        <taxon>Coleoptera</taxon>
        <taxon>Polyphaga</taxon>
        <taxon>Cucujiformia</taxon>
        <taxon>Chrysomeloidea</taxon>
        <taxon>Chrysomelidae</taxon>
        <taxon>Bruchinae</taxon>
        <taxon>Bruchini</taxon>
        <taxon>Callosobruchus</taxon>
    </lineage>
</organism>
<gene>
    <name evidence="2" type="ORF">CALMAC_LOCUS19622</name>
</gene>
<feature type="compositionally biased region" description="Basic and acidic residues" evidence="1">
    <location>
        <begin position="35"/>
        <end position="45"/>
    </location>
</feature>
<proteinExistence type="predicted"/>
<evidence type="ECO:0000313" key="3">
    <source>
        <dbReference type="Proteomes" id="UP000410492"/>
    </source>
</evidence>